<feature type="domain" description="Man1/Src1-like C-terminal" evidence="9">
    <location>
        <begin position="426"/>
        <end position="824"/>
    </location>
</feature>
<dbReference type="GO" id="GO:0005783">
    <property type="term" value="C:endoplasmic reticulum"/>
    <property type="evidence" value="ECO:0007669"/>
    <property type="project" value="TreeGrafter"/>
</dbReference>
<evidence type="ECO:0000256" key="8">
    <source>
        <dbReference type="SAM" id="Phobius"/>
    </source>
</evidence>
<name>A0AAD5TGX8_9FUNG</name>
<gene>
    <name evidence="11" type="primary">SRC1</name>
    <name evidence="11" type="ORF">HDU87_007228</name>
</gene>
<feature type="region of interest" description="Disordered" evidence="7">
    <location>
        <begin position="57"/>
        <end position="413"/>
    </location>
</feature>
<evidence type="ECO:0000259" key="10">
    <source>
        <dbReference type="Pfam" id="PF12949"/>
    </source>
</evidence>
<dbReference type="Gene3D" id="1.10.10.1180">
    <property type="entry name" value="MAN1, winged-helix domain"/>
    <property type="match status" value="1"/>
</dbReference>
<dbReference type="InterPro" id="IPR018996">
    <property type="entry name" value="Man1/Src1-like_C"/>
</dbReference>
<proteinExistence type="predicted"/>
<evidence type="ECO:0000256" key="7">
    <source>
        <dbReference type="SAM" id="MobiDB-lite"/>
    </source>
</evidence>
<sequence length="890" mass="96467">MADNDYLAEGFDPHSLKVAQLKSILGKHGVTTPTSQKKKEVYVDLFNTQITPFRDRFAKEATKSYGKPPKSFGNGEEEPESRDDPQAGIFDSGQGSSANVSSAAPTPAAVRKRRGVAAAASGSSDDAQPAAQSPAEVLPHDDKNPFSEDNVFQTSPTRPVVTKTPKKSPARRPQSELPAGSSSSLANILDYGQDSEEVSAPSTPVKKPVKRKSRAATTSAAVASPQPFSFKNSFARSMPDEEEDDDVEKIRPTTPVRTSTRRKTSATSGLASPVKKTPAAKRKIVGSSLRPQVGTGDGGSEEDLIPVKRKTRSSKSKAMPEYQESSSDLPADEKSDEEATASGHYQSVPQKAPASPASEEDEFVPAETGSPATEAWSTVTPKKPTPPPTVGSAMSPPRVTSTHKYRRPTTALPRGQSDSWNVALLLVVLVASAFGMWYWEQKDVLEFCDPAKTAPAPYAGYNPLGYILPTCKKCPDNAVCVGQTVLSCESGDYIAKPDKITSLAPWAAPALPFFVAHPTCVLDTRKQQEDLKRARNVHMLLELLETTVRHWIGRTECGGLDHAVGEDLRDPTTGRILGMPTETARKELHKLVEKKWNSERFKTFWSLAMEEIRTPHRYAPAGDDDDVSRVPTPDIVERFDRSNFTRILIPAKPPIMPLACRLRRSIWETCRAYWMQLSSLGITVLFFVWFSYKRQNIAREARIVARVLDDVVDAASEEADAFATDPLRHPIPGLRIDQLRDYYLPAHAATATAGGATSNNDDYRHPEGAAVDDHGRMRFHIPDDAARTRIWDAVAALVQRNSSMKETVMDVQGQSHEVWQWIGSHALSPRAAKKTSTRVLGDPAAVKKLDFGAVAGKSSSSGSGGSGGGSAAGEGLAPAPPASSLYPESP</sequence>
<evidence type="ECO:0000256" key="4">
    <source>
        <dbReference type="ARBA" id="ARBA00022989"/>
    </source>
</evidence>
<dbReference type="Pfam" id="PF09402">
    <property type="entry name" value="MSC"/>
    <property type="match status" value="1"/>
</dbReference>
<keyword evidence="5 8" id="KW-0472">Membrane</keyword>
<evidence type="ECO:0000256" key="5">
    <source>
        <dbReference type="ARBA" id="ARBA00023136"/>
    </source>
</evidence>
<feature type="transmembrane region" description="Helical" evidence="8">
    <location>
        <begin position="673"/>
        <end position="692"/>
    </location>
</feature>
<feature type="region of interest" description="Disordered" evidence="7">
    <location>
        <begin position="851"/>
        <end position="890"/>
    </location>
</feature>
<dbReference type="PANTHER" id="PTHR47808">
    <property type="entry name" value="INNER NUCLEAR MEMBRANE PROTEIN HEH2-RELATED"/>
    <property type="match status" value="1"/>
</dbReference>
<feature type="compositionally biased region" description="Gly residues" evidence="7">
    <location>
        <begin position="862"/>
        <end position="872"/>
    </location>
</feature>
<evidence type="ECO:0000256" key="1">
    <source>
        <dbReference type="ARBA" id="ARBA00004540"/>
    </source>
</evidence>
<organism evidence="11 12">
    <name type="scientific">Geranomyces variabilis</name>
    <dbReference type="NCBI Taxonomy" id="109894"/>
    <lineage>
        <taxon>Eukaryota</taxon>
        <taxon>Fungi</taxon>
        <taxon>Fungi incertae sedis</taxon>
        <taxon>Chytridiomycota</taxon>
        <taxon>Chytridiomycota incertae sedis</taxon>
        <taxon>Chytridiomycetes</taxon>
        <taxon>Spizellomycetales</taxon>
        <taxon>Powellomycetaceae</taxon>
        <taxon>Geranomyces</taxon>
    </lineage>
</organism>
<dbReference type="InterPro" id="IPR025856">
    <property type="entry name" value="HeH/LEM_domain"/>
</dbReference>
<dbReference type="GO" id="GO:0034399">
    <property type="term" value="C:nuclear periphery"/>
    <property type="evidence" value="ECO:0007669"/>
    <property type="project" value="TreeGrafter"/>
</dbReference>
<feature type="compositionally biased region" description="Low complexity" evidence="7">
    <location>
        <begin position="873"/>
        <end position="890"/>
    </location>
</feature>
<dbReference type="InterPro" id="IPR041885">
    <property type="entry name" value="MAN1_winged_helix_dom"/>
</dbReference>
<dbReference type="GO" id="GO:0003682">
    <property type="term" value="F:chromatin binding"/>
    <property type="evidence" value="ECO:0007669"/>
    <property type="project" value="InterPro"/>
</dbReference>
<dbReference type="CDD" id="cd12935">
    <property type="entry name" value="LEM_like"/>
    <property type="match status" value="1"/>
</dbReference>
<dbReference type="Pfam" id="PF12949">
    <property type="entry name" value="HeH"/>
    <property type="match status" value="1"/>
</dbReference>
<keyword evidence="12" id="KW-1185">Reference proteome</keyword>
<dbReference type="AlphaFoldDB" id="A0AAD5TGX8"/>
<dbReference type="InterPro" id="IPR044780">
    <property type="entry name" value="Heh2/Src1"/>
</dbReference>
<keyword evidence="4 8" id="KW-1133">Transmembrane helix</keyword>
<evidence type="ECO:0000256" key="3">
    <source>
        <dbReference type="ARBA" id="ARBA00022692"/>
    </source>
</evidence>
<evidence type="ECO:0000256" key="6">
    <source>
        <dbReference type="ARBA" id="ARBA00023242"/>
    </source>
</evidence>
<feature type="compositionally biased region" description="Polar residues" evidence="7">
    <location>
        <begin position="93"/>
        <end position="104"/>
    </location>
</feature>
<keyword evidence="6" id="KW-0539">Nucleus</keyword>
<evidence type="ECO:0000256" key="2">
    <source>
        <dbReference type="ARBA" id="ARBA00022553"/>
    </source>
</evidence>
<dbReference type="Proteomes" id="UP001212152">
    <property type="component" value="Unassembled WGS sequence"/>
</dbReference>
<comment type="subcellular location">
    <subcellularLocation>
        <location evidence="1">Nucleus inner membrane</location>
    </subcellularLocation>
</comment>
<comment type="caution">
    <text evidence="11">The sequence shown here is derived from an EMBL/GenBank/DDBJ whole genome shotgun (WGS) entry which is preliminary data.</text>
</comment>
<dbReference type="GO" id="GO:0005637">
    <property type="term" value="C:nuclear inner membrane"/>
    <property type="evidence" value="ECO:0007669"/>
    <property type="project" value="UniProtKB-SubCell"/>
</dbReference>
<protein>
    <submittedName>
        <fullName evidence="11">Inner nuclear membrane protein enriched at telomere/subtelomere region</fullName>
    </submittedName>
</protein>
<keyword evidence="3 8" id="KW-0812">Transmembrane</keyword>
<dbReference type="Gene3D" id="1.10.720.40">
    <property type="match status" value="1"/>
</dbReference>
<feature type="compositionally biased region" description="Low complexity" evidence="7">
    <location>
        <begin position="852"/>
        <end position="861"/>
    </location>
</feature>
<feature type="compositionally biased region" description="Low complexity" evidence="7">
    <location>
        <begin position="116"/>
        <end position="135"/>
    </location>
</feature>
<dbReference type="InterPro" id="IPR011015">
    <property type="entry name" value="LEM/LEM-like_dom_sf"/>
</dbReference>
<dbReference type="GO" id="GO:0071763">
    <property type="term" value="P:nuclear membrane organization"/>
    <property type="evidence" value="ECO:0007669"/>
    <property type="project" value="TreeGrafter"/>
</dbReference>
<accession>A0AAD5TGX8</accession>
<evidence type="ECO:0000259" key="9">
    <source>
        <dbReference type="Pfam" id="PF09402"/>
    </source>
</evidence>
<evidence type="ECO:0000313" key="12">
    <source>
        <dbReference type="Proteomes" id="UP001212152"/>
    </source>
</evidence>
<evidence type="ECO:0000313" key="11">
    <source>
        <dbReference type="EMBL" id="KAJ3174013.1"/>
    </source>
</evidence>
<dbReference type="EMBL" id="JADGJQ010000066">
    <property type="protein sequence ID" value="KAJ3174013.1"/>
    <property type="molecule type" value="Genomic_DNA"/>
</dbReference>
<dbReference type="PANTHER" id="PTHR47808:SF2">
    <property type="entry name" value="LEM DOMAIN-CONTAINING PROTEIN 2"/>
    <property type="match status" value="1"/>
</dbReference>
<feature type="compositionally biased region" description="Polar residues" evidence="7">
    <location>
        <begin position="226"/>
        <end position="235"/>
    </location>
</feature>
<keyword evidence="2" id="KW-0597">Phosphoprotein</keyword>
<feature type="domain" description="HeH/LEM" evidence="10">
    <location>
        <begin position="13"/>
        <end position="47"/>
    </location>
</feature>
<reference evidence="11" key="1">
    <citation type="submission" date="2020-05" db="EMBL/GenBank/DDBJ databases">
        <title>Phylogenomic resolution of chytrid fungi.</title>
        <authorList>
            <person name="Stajich J.E."/>
            <person name="Amses K."/>
            <person name="Simmons R."/>
            <person name="Seto K."/>
            <person name="Myers J."/>
            <person name="Bonds A."/>
            <person name="Quandt C.A."/>
            <person name="Barry K."/>
            <person name="Liu P."/>
            <person name="Grigoriev I."/>
            <person name="Longcore J.E."/>
            <person name="James T.Y."/>
        </authorList>
    </citation>
    <scope>NUCLEOTIDE SEQUENCE</scope>
    <source>
        <strain evidence="11">JEL0379</strain>
    </source>
</reference>